<feature type="transmembrane region" description="Helical" evidence="6">
    <location>
        <begin position="114"/>
        <end position="133"/>
    </location>
</feature>
<protein>
    <recommendedName>
        <fullName evidence="7">Type II secretion system protein GspF domain-containing protein</fullName>
    </recommendedName>
</protein>
<dbReference type="PANTHER" id="PTHR35007:SF2">
    <property type="entry name" value="PILUS ASSEMBLE PROTEIN"/>
    <property type="match status" value="1"/>
</dbReference>
<comment type="caution">
    <text evidence="8">The sequence shown here is derived from an EMBL/GenBank/DDBJ whole genome shotgun (WGS) entry which is preliminary data.</text>
</comment>
<evidence type="ECO:0000256" key="5">
    <source>
        <dbReference type="ARBA" id="ARBA00023136"/>
    </source>
</evidence>
<feature type="transmembrane region" description="Helical" evidence="6">
    <location>
        <begin position="261"/>
        <end position="283"/>
    </location>
</feature>
<dbReference type="InterPro" id="IPR018076">
    <property type="entry name" value="T2SS_GspF_dom"/>
</dbReference>
<evidence type="ECO:0000313" key="8">
    <source>
        <dbReference type="EMBL" id="PKK90459.1"/>
    </source>
</evidence>
<evidence type="ECO:0000256" key="1">
    <source>
        <dbReference type="ARBA" id="ARBA00004651"/>
    </source>
</evidence>
<feature type="transmembrane region" description="Helical" evidence="6">
    <location>
        <begin position="6"/>
        <end position="23"/>
    </location>
</feature>
<keyword evidence="3 6" id="KW-0812">Transmembrane</keyword>
<evidence type="ECO:0000259" key="7">
    <source>
        <dbReference type="Pfam" id="PF00482"/>
    </source>
</evidence>
<dbReference type="Gene3D" id="1.20.81.30">
    <property type="entry name" value="Type II secretion system (T2SS), domain F"/>
    <property type="match status" value="1"/>
</dbReference>
<gene>
    <name evidence="8" type="ORF">CVV64_08825</name>
</gene>
<dbReference type="EMBL" id="PGXC01000005">
    <property type="protein sequence ID" value="PKK90459.1"/>
    <property type="molecule type" value="Genomic_DNA"/>
</dbReference>
<keyword evidence="4 6" id="KW-1133">Transmembrane helix</keyword>
<feature type="domain" description="Type II secretion system protein GspF" evidence="7">
    <location>
        <begin position="152"/>
        <end position="278"/>
    </location>
</feature>
<organism evidence="8 9">
    <name type="scientific">Candidatus Wallbacteria bacterium HGW-Wallbacteria-1</name>
    <dbReference type="NCBI Taxonomy" id="2013854"/>
    <lineage>
        <taxon>Bacteria</taxon>
        <taxon>Candidatus Walliibacteriota</taxon>
    </lineage>
</organism>
<evidence type="ECO:0000256" key="3">
    <source>
        <dbReference type="ARBA" id="ARBA00022692"/>
    </source>
</evidence>
<dbReference type="InterPro" id="IPR042094">
    <property type="entry name" value="T2SS_GspF_sf"/>
</dbReference>
<dbReference type="AlphaFoldDB" id="A0A2N1PQ44"/>
<evidence type="ECO:0000313" key="9">
    <source>
        <dbReference type="Proteomes" id="UP000233256"/>
    </source>
</evidence>
<name>A0A2N1PQ44_9BACT</name>
<dbReference type="Proteomes" id="UP000233256">
    <property type="component" value="Unassembled WGS sequence"/>
</dbReference>
<evidence type="ECO:0000256" key="2">
    <source>
        <dbReference type="ARBA" id="ARBA00022475"/>
    </source>
</evidence>
<dbReference type="Pfam" id="PF00482">
    <property type="entry name" value="T2SSF"/>
    <property type="match status" value="1"/>
</dbReference>
<evidence type="ECO:0000256" key="4">
    <source>
        <dbReference type="ARBA" id="ARBA00022989"/>
    </source>
</evidence>
<evidence type="ECO:0000256" key="6">
    <source>
        <dbReference type="SAM" id="Phobius"/>
    </source>
</evidence>
<keyword evidence="5 6" id="KW-0472">Membrane</keyword>
<proteinExistence type="predicted"/>
<reference evidence="8 9" key="1">
    <citation type="journal article" date="2017" name="ISME J.">
        <title>Potential for microbial H2 and metal transformations associated with novel bacteria and archaea in deep terrestrial subsurface sediments.</title>
        <authorList>
            <person name="Hernsdorf A.W."/>
            <person name="Amano Y."/>
            <person name="Miyakawa K."/>
            <person name="Ise K."/>
            <person name="Suzuki Y."/>
            <person name="Anantharaman K."/>
            <person name="Probst A."/>
            <person name="Burstein D."/>
            <person name="Thomas B.C."/>
            <person name="Banfield J.F."/>
        </authorList>
    </citation>
    <scope>NUCLEOTIDE SEQUENCE [LARGE SCALE GENOMIC DNA]</scope>
    <source>
        <strain evidence="8">HGW-Wallbacteria-1</strain>
    </source>
</reference>
<dbReference type="PANTHER" id="PTHR35007">
    <property type="entry name" value="INTEGRAL MEMBRANE PROTEIN-RELATED"/>
    <property type="match status" value="1"/>
</dbReference>
<accession>A0A2N1PQ44</accession>
<dbReference type="GO" id="GO:0005886">
    <property type="term" value="C:plasma membrane"/>
    <property type="evidence" value="ECO:0007669"/>
    <property type="project" value="UniProtKB-SubCell"/>
</dbReference>
<comment type="subcellular location">
    <subcellularLocation>
        <location evidence="1">Cell membrane</location>
        <topology evidence="1">Multi-pass membrane protein</topology>
    </subcellularLocation>
</comment>
<feature type="transmembrane region" description="Helical" evidence="6">
    <location>
        <begin position="90"/>
        <end position="108"/>
    </location>
</feature>
<sequence>MQFFFALFLAAMVVVITLIILPTEKVRRRSVTEAKTVESMLGEFKIPVQFVIELNRSIFKATFEPMSLQYRRRLLSAGIDPSELDCEEFYSLKEICALILFFISMIAFSNTSAMVIGGVILAFLGFNIPNFILDRYSSKRKTEILRELPYIIDLLALAVEAGLDFPKAIQKIVEKSESSVVIEELYSFLQEIKLGKTVDEALKLMSERIDVMAFFSFAEAMIRATKFGGDISKVLIVQSEQMRMVRFQMAEELAAKASIKLLIPLVVFVFPASLCVMVGPAVIKLLNELAASNTLK</sequence>
<keyword evidence="2" id="KW-1003">Cell membrane</keyword>